<gene>
    <name evidence="7" type="primary">A04g500800.1_BraROA</name>
    <name evidence="7" type="ORF">IGI04_014409</name>
</gene>
<evidence type="ECO:0000313" key="7">
    <source>
        <dbReference type="EMBL" id="KAG5399802.1"/>
    </source>
</evidence>
<proteinExistence type="predicted"/>
<feature type="domain" description="NAC" evidence="6">
    <location>
        <begin position="80"/>
        <end position="228"/>
    </location>
</feature>
<feature type="region of interest" description="Disordered" evidence="5">
    <location>
        <begin position="651"/>
        <end position="696"/>
    </location>
</feature>
<organism evidence="7 8">
    <name type="scientific">Brassica rapa subsp. trilocularis</name>
    <dbReference type="NCBI Taxonomy" id="1813537"/>
    <lineage>
        <taxon>Eukaryota</taxon>
        <taxon>Viridiplantae</taxon>
        <taxon>Streptophyta</taxon>
        <taxon>Embryophyta</taxon>
        <taxon>Tracheophyta</taxon>
        <taxon>Spermatophyta</taxon>
        <taxon>Magnoliopsida</taxon>
        <taxon>eudicotyledons</taxon>
        <taxon>Gunneridae</taxon>
        <taxon>Pentapetalae</taxon>
        <taxon>rosids</taxon>
        <taxon>malvids</taxon>
        <taxon>Brassicales</taxon>
        <taxon>Brassicaceae</taxon>
        <taxon>Brassiceae</taxon>
        <taxon>Brassica</taxon>
    </lineage>
</organism>
<comment type="caution">
    <text evidence="7">The sequence shown here is derived from an EMBL/GenBank/DDBJ whole genome shotgun (WGS) entry which is preliminary data.</text>
</comment>
<evidence type="ECO:0000256" key="4">
    <source>
        <dbReference type="ARBA" id="ARBA00023242"/>
    </source>
</evidence>
<evidence type="ECO:0000256" key="3">
    <source>
        <dbReference type="ARBA" id="ARBA00023163"/>
    </source>
</evidence>
<feature type="compositionally biased region" description="Basic and acidic residues" evidence="5">
    <location>
        <begin position="671"/>
        <end position="681"/>
    </location>
</feature>
<feature type="region of interest" description="Disordered" evidence="5">
    <location>
        <begin position="496"/>
        <end position="527"/>
    </location>
</feature>
<feature type="compositionally biased region" description="Acidic residues" evidence="5">
    <location>
        <begin position="238"/>
        <end position="247"/>
    </location>
</feature>
<reference evidence="7 8" key="1">
    <citation type="submission" date="2021-03" db="EMBL/GenBank/DDBJ databases">
        <authorList>
            <person name="King G.J."/>
            <person name="Bancroft I."/>
            <person name="Baten A."/>
            <person name="Bloomfield J."/>
            <person name="Borpatragohain P."/>
            <person name="He Z."/>
            <person name="Irish N."/>
            <person name="Irwin J."/>
            <person name="Liu K."/>
            <person name="Mauleon R.P."/>
            <person name="Moore J."/>
            <person name="Morris R."/>
            <person name="Ostergaard L."/>
            <person name="Wang B."/>
            <person name="Wells R."/>
        </authorList>
    </citation>
    <scope>NUCLEOTIDE SEQUENCE [LARGE SCALE GENOMIC DNA]</scope>
    <source>
        <strain evidence="7">R-o-18</strain>
        <tissue evidence="7">Leaf</tissue>
    </source>
</reference>
<feature type="region of interest" description="Disordered" evidence="5">
    <location>
        <begin position="448"/>
        <end position="479"/>
    </location>
</feature>
<evidence type="ECO:0000256" key="2">
    <source>
        <dbReference type="ARBA" id="ARBA00023125"/>
    </source>
</evidence>
<dbReference type="InterPro" id="IPR003441">
    <property type="entry name" value="NAC-dom"/>
</dbReference>
<feature type="region of interest" description="Disordered" evidence="5">
    <location>
        <begin position="48"/>
        <end position="78"/>
    </location>
</feature>
<keyword evidence="2" id="KW-0238">DNA-binding</keyword>
<feature type="region of interest" description="Disordered" evidence="5">
    <location>
        <begin position="337"/>
        <end position="383"/>
    </location>
</feature>
<feature type="compositionally biased region" description="Low complexity" evidence="5">
    <location>
        <begin position="68"/>
        <end position="77"/>
    </location>
</feature>
<sequence>MVDLYGRAGQLDKALEIIHVSSCHEDPVLWGTLLGSCKIIRRNLELEQRSKRSETPQPSPQHEPNMQSSSSSTASSSLAYPPGYRFVPTDAEIIYYYLKPFSPDNKKSWPNLPIHHANIYESNPQQLTAEYKKGNLTEWFFISERTKIKTNGQKQKRVDHNGGYWHSKAVTKKIKVKKDVVGYKTTLNYFVGKQPNGERTNWLMQEYWLESSGHNNTVDYALCKIYLSPTAQKNMKEEDVEEVEEEAVQPRTVEIQQPQPPQFYPTPLVSHQPQPLPQFWPTELDSYQPQSQDNEYQEPLQAQPLNTIYQHQSQCPNNESEYQEPHQPQPLNTIYQHQSQRHNTESQYQEPHQPQPLDTIDHHQPQCHDSAYQNPPQPQPLDTIHYHQSQLHDIDYQEPHQPQPLDSIDHHQPQCHDSAYQNPPQPQPLDTIHYHQSQLHDIEYQEPHQPQSLDSIDHHQPQCHDSAYQNPPQPQPLDTIHYHQSQLHDIEYQEPHQPQSLDSIDHHQPQCHDSAYQNPPQPQPLDTIHYHQSQLHDIEYQEPHQSQPFDNIIHHQSHQVQFWQATSGSHQRQLQDQLPQSWAAPLDSYPPRCHDIQYPQPQPLDAIEYQYLYQSGPLTTYKNVIESCTQDKSNGDIKKVDHALKIHLTPRGIKREVEEGEDEKRKRKKKEGGAEAPKEELEQLINSHQNSDDNDSFFTGFVDTHLLHIDIESSISNCLKKSPDEN</sequence>
<dbReference type="Proteomes" id="UP000823674">
    <property type="component" value="Chromosome A04"/>
</dbReference>
<feature type="compositionally biased region" description="Polar residues" evidence="5">
    <location>
        <begin position="285"/>
        <end position="294"/>
    </location>
</feature>
<dbReference type="InterPro" id="IPR036093">
    <property type="entry name" value="NAC_dom_sf"/>
</dbReference>
<dbReference type="Pfam" id="PF02365">
    <property type="entry name" value="NAM"/>
    <property type="match status" value="1"/>
</dbReference>
<dbReference type="SUPFAM" id="SSF101941">
    <property type="entry name" value="NAC domain"/>
    <property type="match status" value="1"/>
</dbReference>
<dbReference type="EMBL" id="JADBGQ010000004">
    <property type="protein sequence ID" value="KAG5399802.1"/>
    <property type="molecule type" value="Genomic_DNA"/>
</dbReference>
<protein>
    <recommendedName>
        <fullName evidence="6">NAC domain-containing protein</fullName>
    </recommendedName>
</protein>
<dbReference type="PANTHER" id="PTHR31714">
    <property type="entry name" value="F-BOX ASSOCIATED UBIQUITINATION EFFECTOR FAMILY PROTEIN-RELATED"/>
    <property type="match status" value="1"/>
</dbReference>
<keyword evidence="4" id="KW-0539">Nucleus</keyword>
<dbReference type="Gene3D" id="2.170.150.80">
    <property type="entry name" value="NAC domain"/>
    <property type="match status" value="1"/>
</dbReference>
<keyword evidence="8" id="KW-1185">Reference proteome</keyword>
<evidence type="ECO:0000256" key="5">
    <source>
        <dbReference type="SAM" id="MobiDB-lite"/>
    </source>
</evidence>
<name>A0ABQ7MM62_BRACM</name>
<keyword evidence="3" id="KW-0804">Transcription</keyword>
<feature type="region of interest" description="Disordered" evidence="5">
    <location>
        <begin position="397"/>
        <end position="431"/>
    </location>
</feature>
<evidence type="ECO:0000256" key="1">
    <source>
        <dbReference type="ARBA" id="ARBA00023015"/>
    </source>
</evidence>
<dbReference type="PANTHER" id="PTHR31714:SF10">
    <property type="entry name" value="F-BOX ASSOCIATED UBIQUITINATION EFFECTOR FAMILY PROTEIN-RELATED"/>
    <property type="match status" value="1"/>
</dbReference>
<dbReference type="PROSITE" id="PS51005">
    <property type="entry name" value="NAC"/>
    <property type="match status" value="1"/>
</dbReference>
<evidence type="ECO:0000259" key="6">
    <source>
        <dbReference type="PROSITE" id="PS51005"/>
    </source>
</evidence>
<evidence type="ECO:0000313" key="8">
    <source>
        <dbReference type="Proteomes" id="UP000823674"/>
    </source>
</evidence>
<keyword evidence="1" id="KW-0805">Transcription regulation</keyword>
<accession>A0ABQ7MM62</accession>
<feature type="region of interest" description="Disordered" evidence="5">
    <location>
        <begin position="234"/>
        <end position="296"/>
    </location>
</feature>